<dbReference type="InterPro" id="IPR042099">
    <property type="entry name" value="ANL_N_sf"/>
</dbReference>
<proteinExistence type="inferred from homology"/>
<evidence type="ECO:0000256" key="1">
    <source>
        <dbReference type="ARBA" id="ARBA00006432"/>
    </source>
</evidence>
<evidence type="ECO:0000259" key="3">
    <source>
        <dbReference type="Pfam" id="PF13193"/>
    </source>
</evidence>
<dbReference type="SUPFAM" id="SSF56801">
    <property type="entry name" value="Acetyl-CoA synthetase-like"/>
    <property type="match status" value="1"/>
</dbReference>
<protein>
    <recommendedName>
        <fullName evidence="6">AMP-dependent synthetase/ligase domain-containing protein</fullName>
    </recommendedName>
</protein>
<dbReference type="STRING" id="33097.A0A150G594"/>
<evidence type="ECO:0000259" key="2">
    <source>
        <dbReference type="Pfam" id="PF00501"/>
    </source>
</evidence>
<accession>A0A150G594</accession>
<sequence>MSSKLLARAGKNLKRTAIISNKQAYSYEHLLTAAETIRADLAKKLRNPANGLNGSSTGPTADPPRVGLYAAPGPEYLAATWAVWQAGGIVVPLATSHPPPELSYVCADAGVSAVLSPPDQESRLGPIAREAGAALQLLEPIGGEAVSGAAANGNGNGRHGAADAAAAEAAAAAVSDLASDVASSSSAGALIIYTSGTTGRPKGALHTHRSLHAQVSSLASAWGWSPSDHLLHCLPLHHIHGIVNGLYTPAAVGAAVELAPKFSPTAVWQRLEAAMRAAAAGLRLTVSGSSACPVPIMERWRELSGKYLLERYGMTEIGMALSNPYQGERRPGCVGTPLPWVEVALDAEGQLLVRGPAVFDRYWGRPDATRAAFDAEGYFLTGDTASTSGSPPYYRIDGRTSIESVILEHPAIAEVAVLGVPDETFGEVVTALVAAREPPQTAAAAAPGDGGGGATATVAAAARPDVAELQRFCRDRLAPYQVPKRWQWVASLPRNAMGKVNKKELLRALQAGQLA</sequence>
<dbReference type="PANTHER" id="PTHR43201">
    <property type="entry name" value="ACYL-COA SYNTHETASE"/>
    <property type="match status" value="1"/>
</dbReference>
<dbReference type="AlphaFoldDB" id="A0A150G594"/>
<dbReference type="Proteomes" id="UP000075714">
    <property type="component" value="Unassembled WGS sequence"/>
</dbReference>
<reference evidence="5" key="1">
    <citation type="journal article" date="2016" name="Nat. Commun.">
        <title>The Gonium pectorale genome demonstrates co-option of cell cycle regulation during the evolution of multicellularity.</title>
        <authorList>
            <person name="Hanschen E.R."/>
            <person name="Marriage T.N."/>
            <person name="Ferris P.J."/>
            <person name="Hamaji T."/>
            <person name="Toyoda A."/>
            <person name="Fujiyama A."/>
            <person name="Neme R."/>
            <person name="Noguchi H."/>
            <person name="Minakuchi Y."/>
            <person name="Suzuki M."/>
            <person name="Kawai-Toyooka H."/>
            <person name="Smith D.R."/>
            <person name="Sparks H."/>
            <person name="Anderson J."/>
            <person name="Bakaric R."/>
            <person name="Luria V."/>
            <person name="Karger A."/>
            <person name="Kirschner M.W."/>
            <person name="Durand P.M."/>
            <person name="Michod R.E."/>
            <person name="Nozaki H."/>
            <person name="Olson B.J."/>
        </authorList>
    </citation>
    <scope>NUCLEOTIDE SEQUENCE [LARGE SCALE GENOMIC DNA]</scope>
    <source>
        <strain evidence="5">NIES-2863</strain>
    </source>
</reference>
<feature type="domain" description="AMP-binding enzyme C-terminal" evidence="3">
    <location>
        <begin position="402"/>
        <end position="499"/>
    </location>
</feature>
<dbReference type="PROSITE" id="PS00455">
    <property type="entry name" value="AMP_BINDING"/>
    <property type="match status" value="1"/>
</dbReference>
<dbReference type="Gene3D" id="3.30.300.30">
    <property type="match status" value="1"/>
</dbReference>
<dbReference type="Gene3D" id="3.40.50.12780">
    <property type="entry name" value="N-terminal domain of ligase-like"/>
    <property type="match status" value="1"/>
</dbReference>
<dbReference type="InterPro" id="IPR020845">
    <property type="entry name" value="AMP-binding_CS"/>
</dbReference>
<dbReference type="GO" id="GO:0006631">
    <property type="term" value="P:fatty acid metabolic process"/>
    <property type="evidence" value="ECO:0007669"/>
    <property type="project" value="TreeGrafter"/>
</dbReference>
<dbReference type="Pfam" id="PF13193">
    <property type="entry name" value="AMP-binding_C"/>
    <property type="match status" value="1"/>
</dbReference>
<dbReference type="InterPro" id="IPR000873">
    <property type="entry name" value="AMP-dep_synth/lig_dom"/>
</dbReference>
<name>A0A150G594_GONPE</name>
<dbReference type="OrthoDB" id="2962993at2759"/>
<evidence type="ECO:0000313" key="4">
    <source>
        <dbReference type="EMBL" id="KXZ45017.1"/>
    </source>
</evidence>
<comment type="similarity">
    <text evidence="1">Belongs to the ATP-dependent AMP-binding enzyme family.</text>
</comment>
<keyword evidence="5" id="KW-1185">Reference proteome</keyword>
<feature type="domain" description="AMP-dependent synthetase/ligase" evidence="2">
    <location>
        <begin position="39"/>
        <end position="267"/>
    </location>
</feature>
<dbReference type="PANTHER" id="PTHR43201:SF8">
    <property type="entry name" value="ACYL-COA SYNTHETASE FAMILY MEMBER 3"/>
    <property type="match status" value="1"/>
</dbReference>
<organism evidence="4 5">
    <name type="scientific">Gonium pectorale</name>
    <name type="common">Green alga</name>
    <dbReference type="NCBI Taxonomy" id="33097"/>
    <lineage>
        <taxon>Eukaryota</taxon>
        <taxon>Viridiplantae</taxon>
        <taxon>Chlorophyta</taxon>
        <taxon>core chlorophytes</taxon>
        <taxon>Chlorophyceae</taxon>
        <taxon>CS clade</taxon>
        <taxon>Chlamydomonadales</taxon>
        <taxon>Volvocaceae</taxon>
        <taxon>Gonium</taxon>
    </lineage>
</organism>
<dbReference type="InterPro" id="IPR025110">
    <property type="entry name" value="AMP-bd_C"/>
</dbReference>
<comment type="caution">
    <text evidence="4">The sequence shown here is derived from an EMBL/GenBank/DDBJ whole genome shotgun (WGS) entry which is preliminary data.</text>
</comment>
<gene>
    <name evidence="4" type="ORF">GPECTOR_59g624</name>
</gene>
<dbReference type="GO" id="GO:0031956">
    <property type="term" value="F:medium-chain fatty acid-CoA ligase activity"/>
    <property type="evidence" value="ECO:0007669"/>
    <property type="project" value="TreeGrafter"/>
</dbReference>
<evidence type="ECO:0000313" key="5">
    <source>
        <dbReference type="Proteomes" id="UP000075714"/>
    </source>
</evidence>
<dbReference type="InterPro" id="IPR045851">
    <property type="entry name" value="AMP-bd_C_sf"/>
</dbReference>
<evidence type="ECO:0008006" key="6">
    <source>
        <dbReference type="Google" id="ProtNLM"/>
    </source>
</evidence>
<dbReference type="Pfam" id="PF00501">
    <property type="entry name" value="AMP-binding"/>
    <property type="match status" value="1"/>
</dbReference>
<dbReference type="EMBL" id="LSYV01000060">
    <property type="protein sequence ID" value="KXZ45017.1"/>
    <property type="molecule type" value="Genomic_DNA"/>
</dbReference>